<feature type="compositionally biased region" description="Low complexity" evidence="1">
    <location>
        <begin position="329"/>
        <end position="342"/>
    </location>
</feature>
<protein>
    <submittedName>
        <fullName evidence="2">Uncharacterized protein</fullName>
    </submittedName>
</protein>
<feature type="compositionally biased region" description="Polar residues" evidence="1">
    <location>
        <begin position="247"/>
        <end position="260"/>
    </location>
</feature>
<feature type="compositionally biased region" description="Gly residues" evidence="1">
    <location>
        <begin position="539"/>
        <end position="548"/>
    </location>
</feature>
<reference evidence="2 3" key="1">
    <citation type="journal article" date="2010" name="Nature">
        <title>The Ectocarpus genome and the independent evolution of multicellularity in brown algae.</title>
        <authorList>
            <person name="Cock J.M."/>
            <person name="Sterck L."/>
            <person name="Rouze P."/>
            <person name="Scornet D."/>
            <person name="Allen A.E."/>
            <person name="Amoutzias G."/>
            <person name="Anthouard V."/>
            <person name="Artiguenave F."/>
            <person name="Aury J.M."/>
            <person name="Badger J.H."/>
            <person name="Beszteri B."/>
            <person name="Billiau K."/>
            <person name="Bonnet E."/>
            <person name="Bothwell J.H."/>
            <person name="Bowler C."/>
            <person name="Boyen C."/>
            <person name="Brownlee C."/>
            <person name="Carrano C.J."/>
            <person name="Charrier B."/>
            <person name="Cho G.Y."/>
            <person name="Coelho S.M."/>
            <person name="Collen J."/>
            <person name="Corre E."/>
            <person name="Da Silva C."/>
            <person name="Delage L."/>
            <person name="Delaroque N."/>
            <person name="Dittami S.M."/>
            <person name="Doulbeau S."/>
            <person name="Elias M."/>
            <person name="Farnham G."/>
            <person name="Gachon C.M."/>
            <person name="Gschloessl B."/>
            <person name="Heesch S."/>
            <person name="Jabbari K."/>
            <person name="Jubin C."/>
            <person name="Kawai H."/>
            <person name="Kimura K."/>
            <person name="Kloareg B."/>
            <person name="Kupper F.C."/>
            <person name="Lang D."/>
            <person name="Le Bail A."/>
            <person name="Leblanc C."/>
            <person name="Lerouge P."/>
            <person name="Lohr M."/>
            <person name="Lopez P.J."/>
            <person name="Martens C."/>
            <person name="Maumus F."/>
            <person name="Michel G."/>
            <person name="Miranda-Saavedra D."/>
            <person name="Morales J."/>
            <person name="Moreau H."/>
            <person name="Motomura T."/>
            <person name="Nagasato C."/>
            <person name="Napoli C.A."/>
            <person name="Nelson D.R."/>
            <person name="Nyvall-Collen P."/>
            <person name="Peters A.F."/>
            <person name="Pommier C."/>
            <person name="Potin P."/>
            <person name="Poulain J."/>
            <person name="Quesneville H."/>
            <person name="Read B."/>
            <person name="Rensing S.A."/>
            <person name="Ritter A."/>
            <person name="Rousvoal S."/>
            <person name="Samanta M."/>
            <person name="Samson G."/>
            <person name="Schroeder D.C."/>
            <person name="Segurens B."/>
            <person name="Strittmatter M."/>
            <person name="Tonon T."/>
            <person name="Tregear J.W."/>
            <person name="Valentin K."/>
            <person name="von Dassow P."/>
            <person name="Yamagishi T."/>
            <person name="Van de Peer Y."/>
            <person name="Wincker P."/>
        </authorList>
    </citation>
    <scope>NUCLEOTIDE SEQUENCE [LARGE SCALE GENOMIC DNA]</scope>
    <source>
        <strain evidence="3">Ec32 / CCAP1310/4</strain>
    </source>
</reference>
<dbReference type="EMBL" id="FN648487">
    <property type="protein sequence ID" value="CBN74532.1"/>
    <property type="molecule type" value="Genomic_DNA"/>
</dbReference>
<evidence type="ECO:0000313" key="2">
    <source>
        <dbReference type="EMBL" id="CBN74532.1"/>
    </source>
</evidence>
<feature type="region of interest" description="Disordered" evidence="1">
    <location>
        <begin position="24"/>
        <end position="262"/>
    </location>
</feature>
<feature type="compositionally biased region" description="Gly residues" evidence="1">
    <location>
        <begin position="388"/>
        <end position="398"/>
    </location>
</feature>
<dbReference type="InParanoid" id="D8LKE2"/>
<dbReference type="OrthoDB" id="10531522at2759"/>
<feature type="compositionally biased region" description="Basic residues" evidence="1">
    <location>
        <begin position="559"/>
        <end position="568"/>
    </location>
</feature>
<name>D8LKE2_ECTSI</name>
<dbReference type="AlphaFoldDB" id="D8LKE2"/>
<keyword evidence="3" id="KW-1185">Reference proteome</keyword>
<evidence type="ECO:0000256" key="1">
    <source>
        <dbReference type="SAM" id="MobiDB-lite"/>
    </source>
</evidence>
<organism evidence="2 3">
    <name type="scientific">Ectocarpus siliculosus</name>
    <name type="common">Brown alga</name>
    <name type="synonym">Conferva siliculosa</name>
    <dbReference type="NCBI Taxonomy" id="2880"/>
    <lineage>
        <taxon>Eukaryota</taxon>
        <taxon>Sar</taxon>
        <taxon>Stramenopiles</taxon>
        <taxon>Ochrophyta</taxon>
        <taxon>PX clade</taxon>
        <taxon>Phaeophyceae</taxon>
        <taxon>Ectocarpales</taxon>
        <taxon>Ectocarpaceae</taxon>
        <taxon>Ectocarpus</taxon>
    </lineage>
</organism>
<dbReference type="EMBL" id="FN649744">
    <property type="protein sequence ID" value="CBN74532.1"/>
    <property type="molecule type" value="Genomic_DNA"/>
</dbReference>
<feature type="compositionally biased region" description="Basic residues" evidence="1">
    <location>
        <begin position="158"/>
        <end position="174"/>
    </location>
</feature>
<dbReference type="Proteomes" id="UP000002630">
    <property type="component" value="Linkage Group LG19"/>
</dbReference>
<feature type="compositionally biased region" description="Polar residues" evidence="1">
    <location>
        <begin position="34"/>
        <end position="47"/>
    </location>
</feature>
<gene>
    <name evidence="2" type="ORF">Esi_0030_0006</name>
</gene>
<feature type="compositionally biased region" description="Basic residues" evidence="1">
    <location>
        <begin position="343"/>
        <end position="387"/>
    </location>
</feature>
<feature type="region of interest" description="Disordered" evidence="1">
    <location>
        <begin position="326"/>
        <end position="399"/>
    </location>
</feature>
<feature type="compositionally biased region" description="Acidic residues" evidence="1">
    <location>
        <begin position="197"/>
        <end position="216"/>
    </location>
</feature>
<accession>D8LKE2</accession>
<feature type="compositionally biased region" description="Low complexity" evidence="1">
    <location>
        <begin position="217"/>
        <end position="235"/>
    </location>
</feature>
<feature type="region of interest" description="Disordered" evidence="1">
    <location>
        <begin position="475"/>
        <end position="568"/>
    </location>
</feature>
<evidence type="ECO:0000313" key="3">
    <source>
        <dbReference type="Proteomes" id="UP000002630"/>
    </source>
</evidence>
<sequence>MHTSRSRRESMVLWRHECSRYASSSRIGYHPNHPSASHPTSRPSSAATILRPFSAGRVPQQSYDDDHHQQQRASSALPPRSQTLGQESGLYEAGQNRTIEEGAGRADLAPSARPRSAIPRLGRADAAEPDDDSSRTKRGVSASAARRNDGGVDATSTARRRGGSGSSARRRRAMRSASTTRSQSPLNNQDRSSGEGGEGDDVFDDIYEDLEEDDDGAPGVAAAAAAVSDDNVADGNTEEGGGRLKPNETTPSMNNHSRPSSAAFRGWIKARPGARSAVSAVSSARTLGMDDPELVHLQLEMESRRGGMSESTLARMEDHYTAVVLKNTSAPRRPQQQRGRPASPRKKKGGASSRSRGKRASSKSRSKSPRKGRKKKGVGGGKKKSGRRGGGGGGGGEGTAASGKVYTSAGAFMAEHFPSEEKQGVSLLGMEQEEECRNASDALSRVGLSVSNEALRRALVIPTDRPLETCLAGLPHPTEGLRDAPFPPPPTFTTLRNPHPPSLLLSSSPLGSRGHVVGTGPGLGKKDGSVTLRRSPSPAGGGRRGVQGRGKRSPVGGGGRKKKSPTRR</sequence>
<proteinExistence type="predicted"/>